<accession>A0ABS3LRW0</accession>
<dbReference type="EMBL" id="JAFVMF010000002">
    <property type="protein sequence ID" value="MBO1358648.1"/>
    <property type="molecule type" value="Genomic_DNA"/>
</dbReference>
<name>A0ABS3LRW0_9PROT</name>
<reference evidence="1 2" key="1">
    <citation type="submission" date="2021-03" db="EMBL/GenBank/DDBJ databases">
        <title>The complete genome sequence of Acetobacter sacchari TBRC 11175.</title>
        <authorList>
            <person name="Charoenyingcharoen P."/>
            <person name="Yukphan P."/>
        </authorList>
    </citation>
    <scope>NUCLEOTIDE SEQUENCE [LARGE SCALE GENOMIC DNA]</scope>
    <source>
        <strain evidence="1 2">TBRC 11175</strain>
    </source>
</reference>
<dbReference type="Proteomes" id="UP000664771">
    <property type="component" value="Unassembled WGS sequence"/>
</dbReference>
<dbReference type="SUPFAM" id="SSF54427">
    <property type="entry name" value="NTF2-like"/>
    <property type="match status" value="1"/>
</dbReference>
<organism evidence="1 2">
    <name type="scientific">Acetobacter sacchari</name>
    <dbReference type="NCBI Taxonomy" id="2661687"/>
    <lineage>
        <taxon>Bacteria</taxon>
        <taxon>Pseudomonadati</taxon>
        <taxon>Pseudomonadota</taxon>
        <taxon>Alphaproteobacteria</taxon>
        <taxon>Acetobacterales</taxon>
        <taxon>Acetobacteraceae</taxon>
        <taxon>Acetobacter</taxon>
    </lineage>
</organism>
<dbReference type="Gene3D" id="3.10.450.50">
    <property type="match status" value="1"/>
</dbReference>
<sequence>MQTRIALNNRSDACRKKHKNKAIVAEWFKRFWGNPYDEAVIDELGADDLTVFYPMHGPRKGKAEVKKFMAEFRETFPDLNFWGRGRDGCRRRYRRRALGRWRDAHRFSFRRLARRRFTACKYRENHAFYRH</sequence>
<proteinExistence type="predicted"/>
<gene>
    <name evidence="1" type="ORF">J2D73_02395</name>
</gene>
<keyword evidence="2" id="KW-1185">Reference proteome</keyword>
<evidence type="ECO:0000313" key="2">
    <source>
        <dbReference type="Proteomes" id="UP000664771"/>
    </source>
</evidence>
<evidence type="ECO:0000313" key="1">
    <source>
        <dbReference type="EMBL" id="MBO1358648.1"/>
    </source>
</evidence>
<comment type="caution">
    <text evidence="1">The sequence shown here is derived from an EMBL/GenBank/DDBJ whole genome shotgun (WGS) entry which is preliminary data.</text>
</comment>
<protein>
    <submittedName>
        <fullName evidence="1">Ester cyclase</fullName>
    </submittedName>
</protein>
<dbReference type="InterPro" id="IPR032710">
    <property type="entry name" value="NTF2-like_dom_sf"/>
</dbReference>